<evidence type="ECO:0000313" key="3">
    <source>
        <dbReference type="EMBL" id="KAF7422853.1"/>
    </source>
</evidence>
<comment type="caution">
    <text evidence="3">The sequence shown here is derived from an EMBL/GenBank/DDBJ whole genome shotgun (WGS) entry which is preliminary data.</text>
</comment>
<dbReference type="RefSeq" id="XP_036627885.1">
    <property type="nucleotide sequence ID" value="XM_036780502.1"/>
</dbReference>
<evidence type="ECO:0000313" key="4">
    <source>
        <dbReference type="Proteomes" id="UP000623687"/>
    </source>
</evidence>
<organism evidence="3 4">
    <name type="scientific">Pleurotus ostreatus</name>
    <name type="common">Oyster mushroom</name>
    <name type="synonym">White-rot fungus</name>
    <dbReference type="NCBI Taxonomy" id="5322"/>
    <lineage>
        <taxon>Eukaryota</taxon>
        <taxon>Fungi</taxon>
        <taxon>Dikarya</taxon>
        <taxon>Basidiomycota</taxon>
        <taxon>Agaricomycotina</taxon>
        <taxon>Agaricomycetes</taxon>
        <taxon>Agaricomycetidae</taxon>
        <taxon>Agaricales</taxon>
        <taxon>Pleurotineae</taxon>
        <taxon>Pleurotaceae</taxon>
        <taxon>Pleurotus</taxon>
    </lineage>
</organism>
<keyword evidence="2" id="KW-0732">Signal</keyword>
<proteinExistence type="predicted"/>
<gene>
    <name evidence="3" type="ORF">PC9H_011016</name>
</gene>
<sequence>MAKYQSGFALAVLAATLVAGRGANDWSKPCFNGECAYDIPTENQSASIKMVGAPLAITDITPAAGWVVLDCDANAASQEIRLVCNSDDAEAAGCSHLFEGDGPVHKYVRLPESCGSEPFARIADYRVHENQSIPEHAASKISRRDGVAPQVFSVSIDDDFARVDETKYGKVFALVVGTNMPGIDTNFAIPQGIDNKDVADKWAQQAMNDAEIKVKGLKATISTVYYVPKADGEVDVKTSKSGEELDAPKKSGKLQWGSSTEAITLPVKQEKTLASCGSAALKAELKGSLATKAYGSAAAFSAAAVIELSVSSIKAMASNILDFSAHFEHDLTVTLSLVGELKKEFTLMPDTAVPNAGIDLKYVAAGLMFGVSGEMVAKAQVGVEIKTGFKWGVDKAVIAIPGAHAATPYAKDGCASLYLVFGLSQILTRPLPIQDFNFGISKDGEGSKATGEIDITIHPKFSVGINGKEKLKNVKASANIGLKAGLGLTVGITGTPKRDVALSSDWYCAKLIAHIEGVAGVDLKHPIKFIPDWDKEFSLFKKELELWTHGSCPTPKARRSTLHGLLESRASDLTFHDVLDSLKCPKKDQSKLEKGESKSKLSSSAMKMKDV</sequence>
<feature type="region of interest" description="Disordered" evidence="1">
    <location>
        <begin position="586"/>
        <end position="611"/>
    </location>
</feature>
<dbReference type="AlphaFoldDB" id="A0A8H6ZPT4"/>
<protein>
    <submittedName>
        <fullName evidence="3">Uncharacterized protein</fullName>
    </submittedName>
</protein>
<name>A0A8H6ZPT4_PLEOS</name>
<dbReference type="OrthoDB" id="2942733at2759"/>
<dbReference type="VEuPathDB" id="FungiDB:PC9H_011016"/>
<dbReference type="GeneID" id="59380834"/>
<feature type="compositionally biased region" description="Basic and acidic residues" evidence="1">
    <location>
        <begin position="586"/>
        <end position="599"/>
    </location>
</feature>
<evidence type="ECO:0000256" key="1">
    <source>
        <dbReference type="SAM" id="MobiDB-lite"/>
    </source>
</evidence>
<feature type="compositionally biased region" description="Low complexity" evidence="1">
    <location>
        <begin position="600"/>
        <end position="611"/>
    </location>
</feature>
<feature type="signal peptide" evidence="2">
    <location>
        <begin position="1"/>
        <end position="22"/>
    </location>
</feature>
<accession>A0A8H6ZPT4</accession>
<dbReference type="EMBL" id="JACETU010000008">
    <property type="protein sequence ID" value="KAF7422853.1"/>
    <property type="molecule type" value="Genomic_DNA"/>
</dbReference>
<reference evidence="3" key="1">
    <citation type="submission" date="2019-07" db="EMBL/GenBank/DDBJ databases">
        <authorList>
            <person name="Palmer J.M."/>
        </authorList>
    </citation>
    <scope>NUCLEOTIDE SEQUENCE</scope>
    <source>
        <strain evidence="3">PC9</strain>
    </source>
</reference>
<evidence type="ECO:0000256" key="2">
    <source>
        <dbReference type="SAM" id="SignalP"/>
    </source>
</evidence>
<dbReference type="Proteomes" id="UP000623687">
    <property type="component" value="Unassembled WGS sequence"/>
</dbReference>
<keyword evidence="4" id="KW-1185">Reference proteome</keyword>
<feature type="chain" id="PRO_5034014532" evidence="2">
    <location>
        <begin position="23"/>
        <end position="611"/>
    </location>
</feature>